<keyword evidence="3" id="KW-0732">Signal</keyword>
<keyword evidence="6" id="KW-1185">Reference proteome</keyword>
<gene>
    <name evidence="5" type="ORF">CAUJ_LOCUS5506</name>
</gene>
<dbReference type="GO" id="GO:0030246">
    <property type="term" value="F:carbohydrate binding"/>
    <property type="evidence" value="ECO:0007669"/>
    <property type="project" value="UniProtKB-UniRule"/>
</dbReference>
<evidence type="ECO:0000313" key="6">
    <source>
        <dbReference type="Proteomes" id="UP000835052"/>
    </source>
</evidence>
<evidence type="ECO:0000256" key="3">
    <source>
        <dbReference type="SAM" id="SignalP"/>
    </source>
</evidence>
<evidence type="ECO:0000259" key="4">
    <source>
        <dbReference type="PROSITE" id="PS51304"/>
    </source>
</evidence>
<evidence type="ECO:0000256" key="2">
    <source>
        <dbReference type="RuleBase" id="RU102079"/>
    </source>
</evidence>
<keyword evidence="1 2" id="KW-0430">Lectin</keyword>
<dbReference type="InterPro" id="IPR013320">
    <property type="entry name" value="ConA-like_dom_sf"/>
</dbReference>
<proteinExistence type="predicted"/>
<dbReference type="EMBL" id="CAJGYM010000011">
    <property type="protein sequence ID" value="CAD6189587.1"/>
    <property type="molecule type" value="Genomic_DNA"/>
</dbReference>
<dbReference type="Pfam" id="PF00337">
    <property type="entry name" value="Gal-bind_lectin"/>
    <property type="match status" value="1"/>
</dbReference>
<dbReference type="InterPro" id="IPR044156">
    <property type="entry name" value="Galectin-like"/>
</dbReference>
<reference evidence="5" key="1">
    <citation type="submission" date="2020-10" db="EMBL/GenBank/DDBJ databases">
        <authorList>
            <person name="Kikuchi T."/>
        </authorList>
    </citation>
    <scope>NUCLEOTIDE SEQUENCE</scope>
    <source>
        <strain evidence="5">NKZ352</strain>
    </source>
</reference>
<dbReference type="Proteomes" id="UP000835052">
    <property type="component" value="Unassembled WGS sequence"/>
</dbReference>
<dbReference type="PROSITE" id="PS51304">
    <property type="entry name" value="GALECTIN"/>
    <property type="match status" value="1"/>
</dbReference>
<comment type="caution">
    <text evidence="5">The sequence shown here is derived from an EMBL/GenBank/DDBJ whole genome shotgun (WGS) entry which is preliminary data.</text>
</comment>
<dbReference type="PANTHER" id="PTHR11346">
    <property type="entry name" value="GALECTIN"/>
    <property type="match status" value="1"/>
</dbReference>
<dbReference type="AlphaFoldDB" id="A0A8S1H2M7"/>
<dbReference type="SMART" id="SM00908">
    <property type="entry name" value="Gal-bind_lectin"/>
    <property type="match status" value="1"/>
</dbReference>
<feature type="domain" description="Galectin" evidence="4">
    <location>
        <begin position="32"/>
        <end position="167"/>
    </location>
</feature>
<evidence type="ECO:0000256" key="1">
    <source>
        <dbReference type="ARBA" id="ARBA00022734"/>
    </source>
</evidence>
<sequence>MKFLLVLIGLLPLADAFAYRCIALDSKNEGMQIIPLNGSLNVRDSFTITGTAKAKGEYFVFNFFEGSPKKVDPNNLISLHVKVYLENGNIIFSTLPKPGHWYPEEPKQTVIKNGVDFKLDIKLRENDYLIYVNDKLIWTYNYRKPSFETVKAIGISGIKFRNTVACSPDRGVPSKSDSKIVLIENGVVKINYATTILDSDLTPAGKKKIGPVALSTVVIEI</sequence>
<organism evidence="5 6">
    <name type="scientific">Caenorhabditis auriculariae</name>
    <dbReference type="NCBI Taxonomy" id="2777116"/>
    <lineage>
        <taxon>Eukaryota</taxon>
        <taxon>Metazoa</taxon>
        <taxon>Ecdysozoa</taxon>
        <taxon>Nematoda</taxon>
        <taxon>Chromadorea</taxon>
        <taxon>Rhabditida</taxon>
        <taxon>Rhabditina</taxon>
        <taxon>Rhabditomorpha</taxon>
        <taxon>Rhabditoidea</taxon>
        <taxon>Rhabditidae</taxon>
        <taxon>Peloderinae</taxon>
        <taxon>Caenorhabditis</taxon>
    </lineage>
</organism>
<protein>
    <recommendedName>
        <fullName evidence="2">Galectin</fullName>
    </recommendedName>
</protein>
<evidence type="ECO:0000313" key="5">
    <source>
        <dbReference type="EMBL" id="CAD6189587.1"/>
    </source>
</evidence>
<name>A0A8S1H2M7_9PELO</name>
<dbReference type="SMART" id="SM00276">
    <property type="entry name" value="GLECT"/>
    <property type="match status" value="1"/>
</dbReference>
<dbReference type="Gene3D" id="2.60.120.200">
    <property type="match status" value="1"/>
</dbReference>
<feature type="chain" id="PRO_5035863613" description="Galectin" evidence="3">
    <location>
        <begin position="17"/>
        <end position="221"/>
    </location>
</feature>
<accession>A0A8S1H2M7</accession>
<dbReference type="PANTHER" id="PTHR11346:SF147">
    <property type="entry name" value="GALECTIN"/>
    <property type="match status" value="1"/>
</dbReference>
<dbReference type="OrthoDB" id="5795596at2759"/>
<feature type="signal peptide" evidence="3">
    <location>
        <begin position="1"/>
        <end position="16"/>
    </location>
</feature>
<dbReference type="SUPFAM" id="SSF49899">
    <property type="entry name" value="Concanavalin A-like lectins/glucanases"/>
    <property type="match status" value="1"/>
</dbReference>
<dbReference type="InterPro" id="IPR001079">
    <property type="entry name" value="Galectin_CRD"/>
</dbReference>